<organism evidence="1">
    <name type="scientific">Leifsonia sp. NPDC080035</name>
    <dbReference type="NCBI Taxonomy" id="3143936"/>
    <lineage>
        <taxon>Bacteria</taxon>
        <taxon>Bacillati</taxon>
        <taxon>Actinomycetota</taxon>
        <taxon>Actinomycetes</taxon>
        <taxon>Micrococcales</taxon>
        <taxon>Microbacteriaceae</taxon>
        <taxon>Leifsonia</taxon>
    </lineage>
</organism>
<evidence type="ECO:0000313" key="1">
    <source>
        <dbReference type="EMBL" id="XBM48841.1"/>
    </source>
</evidence>
<dbReference type="EMBL" id="CP157390">
    <property type="protein sequence ID" value="XBM48841.1"/>
    <property type="molecule type" value="Genomic_DNA"/>
</dbReference>
<gene>
    <name evidence="1" type="ORF">AAME72_03035</name>
</gene>
<sequence>MERTNDCPSCGRPLTRVRNPYMGAGLAVHEHVDVCDRCGTVVYVPTASVPAQPVRRTPRWRLALRRMLGRARR</sequence>
<dbReference type="AlphaFoldDB" id="A0AAU7GG59"/>
<evidence type="ECO:0008006" key="2">
    <source>
        <dbReference type="Google" id="ProtNLM"/>
    </source>
</evidence>
<protein>
    <recommendedName>
        <fullName evidence="2">Transcription factor zinc-finger domain-containing protein</fullName>
    </recommendedName>
</protein>
<accession>A0AAU7GG59</accession>
<reference evidence="1" key="1">
    <citation type="submission" date="2024-05" db="EMBL/GenBank/DDBJ databases">
        <title>The Natural Products Discovery Center: Release of the First 8490 Sequenced Strains for Exploring Actinobacteria Biosynthetic Diversity.</title>
        <authorList>
            <person name="Kalkreuter E."/>
            <person name="Kautsar S.A."/>
            <person name="Yang D."/>
            <person name="Bader C.D."/>
            <person name="Teijaro C.N."/>
            <person name="Fluegel L."/>
            <person name="Davis C.M."/>
            <person name="Simpson J.R."/>
            <person name="Lauterbach L."/>
            <person name="Steele A.D."/>
            <person name="Gui C."/>
            <person name="Meng S."/>
            <person name="Li G."/>
            <person name="Viehrig K."/>
            <person name="Ye F."/>
            <person name="Su P."/>
            <person name="Kiefer A.F."/>
            <person name="Nichols A."/>
            <person name="Cepeda A.J."/>
            <person name="Yan W."/>
            <person name="Fan B."/>
            <person name="Jiang Y."/>
            <person name="Adhikari A."/>
            <person name="Zheng C.-J."/>
            <person name="Schuster L."/>
            <person name="Cowan T.M."/>
            <person name="Smanski M.J."/>
            <person name="Chevrette M.G."/>
            <person name="de Carvalho L.P.S."/>
            <person name="Shen B."/>
        </authorList>
    </citation>
    <scope>NUCLEOTIDE SEQUENCE</scope>
    <source>
        <strain evidence="1">NPDC080035</strain>
    </source>
</reference>
<name>A0AAU7GG59_9MICO</name>
<proteinExistence type="predicted"/>
<dbReference type="RefSeq" id="WP_348788762.1">
    <property type="nucleotide sequence ID" value="NZ_CP157390.1"/>
</dbReference>